<keyword evidence="1" id="KW-0812">Transmembrane</keyword>
<dbReference type="InterPro" id="IPR044851">
    <property type="entry name" value="Wax_synthase"/>
</dbReference>
<protein>
    <submittedName>
        <fullName evidence="2">Putative long-chain-alcohol O-fatty-acyltransferase 1</fullName>
    </submittedName>
</protein>
<comment type="caution">
    <text evidence="2">The sequence shown here is derived from an EMBL/GenBank/DDBJ whole genome shotgun (WGS) entry which is preliminary data.</text>
</comment>
<dbReference type="GO" id="GO:0006629">
    <property type="term" value="P:lipid metabolic process"/>
    <property type="evidence" value="ECO:0007669"/>
    <property type="project" value="InterPro"/>
</dbReference>
<reference evidence="2" key="1">
    <citation type="journal article" date="2017" name="Gigascience">
        <title>The genome draft of coconut (Cocos nucifera).</title>
        <authorList>
            <person name="Xiao Y."/>
            <person name="Xu P."/>
            <person name="Fan H."/>
            <person name="Baudouin L."/>
            <person name="Xia W."/>
            <person name="Bocs S."/>
            <person name="Xu J."/>
            <person name="Li Q."/>
            <person name="Guo A."/>
            <person name="Zhou L."/>
            <person name="Li J."/>
            <person name="Wu Y."/>
            <person name="Ma Z."/>
            <person name="Armero A."/>
            <person name="Issali A.E."/>
            <person name="Liu N."/>
            <person name="Peng M."/>
            <person name="Yang Y."/>
        </authorList>
    </citation>
    <scope>NUCLEOTIDE SEQUENCE</scope>
    <source>
        <tissue evidence="2">Spear leaf of Hainan Tall coconut</tissue>
    </source>
</reference>
<feature type="transmembrane region" description="Helical" evidence="1">
    <location>
        <begin position="20"/>
        <end position="44"/>
    </location>
</feature>
<evidence type="ECO:0000256" key="1">
    <source>
        <dbReference type="SAM" id="Phobius"/>
    </source>
</evidence>
<dbReference type="EMBL" id="CM017883">
    <property type="protein sequence ID" value="KAG1365411.1"/>
    <property type="molecule type" value="Genomic_DNA"/>
</dbReference>
<keyword evidence="1" id="KW-1133">Transmembrane helix</keyword>
<gene>
    <name evidence="2" type="ORF">COCNU_12G004110</name>
</gene>
<feature type="transmembrane region" description="Helical" evidence="1">
    <location>
        <begin position="56"/>
        <end position="77"/>
    </location>
</feature>
<proteinExistence type="predicted"/>
<keyword evidence="3" id="KW-1185">Reference proteome</keyword>
<dbReference type="GO" id="GO:0008374">
    <property type="term" value="F:O-acyltransferase activity"/>
    <property type="evidence" value="ECO:0007669"/>
    <property type="project" value="InterPro"/>
</dbReference>
<organism evidence="2 3">
    <name type="scientific">Cocos nucifera</name>
    <name type="common">Coconut palm</name>
    <dbReference type="NCBI Taxonomy" id="13894"/>
    <lineage>
        <taxon>Eukaryota</taxon>
        <taxon>Viridiplantae</taxon>
        <taxon>Streptophyta</taxon>
        <taxon>Embryophyta</taxon>
        <taxon>Tracheophyta</taxon>
        <taxon>Spermatophyta</taxon>
        <taxon>Magnoliopsida</taxon>
        <taxon>Liliopsida</taxon>
        <taxon>Arecaceae</taxon>
        <taxon>Arecoideae</taxon>
        <taxon>Cocoseae</taxon>
        <taxon>Attaleinae</taxon>
        <taxon>Cocos</taxon>
    </lineage>
</organism>
<sequence length="155" mass="17160">MEGDLENLVKVALSVAVSMTYVRFASSKIRLLALLPVLLLRLHLPWSFSTIHLRSISAFFLAWVALFKLLLLAFGLGPLSPSLPLLPFLFSASLPVKLLPRSNSKPSSSLSGHRLLSSAVKALLLAALIKLHPTRRRRALRLRKKKTRGPALRSH</sequence>
<dbReference type="PANTHER" id="PTHR31595">
    <property type="entry name" value="LONG-CHAIN-ALCOHOL O-FATTY-ACYLTRANSFERASE 3-RELATED"/>
    <property type="match status" value="1"/>
</dbReference>
<keyword evidence="1" id="KW-0472">Membrane</keyword>
<evidence type="ECO:0000313" key="2">
    <source>
        <dbReference type="EMBL" id="KAG1365411.1"/>
    </source>
</evidence>
<name>A0A8K0IRT1_COCNU</name>
<dbReference type="AlphaFoldDB" id="A0A8K0IRT1"/>
<reference evidence="2" key="2">
    <citation type="submission" date="2019-07" db="EMBL/GenBank/DDBJ databases">
        <authorList>
            <person name="Yang Y."/>
            <person name="Bocs S."/>
            <person name="Baudouin L."/>
        </authorList>
    </citation>
    <scope>NUCLEOTIDE SEQUENCE</scope>
    <source>
        <tissue evidence="2">Spear leaf of Hainan Tall coconut</tissue>
    </source>
</reference>
<evidence type="ECO:0000313" key="3">
    <source>
        <dbReference type="Proteomes" id="UP000797356"/>
    </source>
</evidence>
<dbReference type="Proteomes" id="UP000797356">
    <property type="component" value="Chromosome 12"/>
</dbReference>
<dbReference type="PANTHER" id="PTHR31595:SF57">
    <property type="entry name" value="OS04G0481900 PROTEIN"/>
    <property type="match status" value="1"/>
</dbReference>
<accession>A0A8K0IRT1</accession>